<sequence length="250" mass="28172">MKISSVGCRVTEKQRQEAQEIIYMISADKTSELLITPPLENGDRLTRAEFERRYHAMPNLKKAELIEGVVYVASPVRAKKHGKPHSRIMGWLVAYEAATPGVETLDNTTVLLDADNEPQPDALLRIEQGGQSRITQDDYVEGAPELIVEIAASSASYDLHEKLKVYRRNQVQEYLVWRVYDNQFDWFRLNAGEYIQLEPNSDDVVCSQVFPGLWLAKSALLSGDLAHVLATLQEGLSTPEHQSFVEKLSS</sequence>
<dbReference type="AlphaFoldDB" id="A0A2H6LQP0"/>
<keyword evidence="3" id="KW-1185">Reference proteome</keyword>
<dbReference type="Gene3D" id="3.90.1570.10">
    <property type="entry name" value="tt1808, chain A"/>
    <property type="match status" value="1"/>
</dbReference>
<dbReference type="EMBL" id="BDGE01000108">
    <property type="protein sequence ID" value="GBE95530.1"/>
    <property type="molecule type" value="Genomic_DNA"/>
</dbReference>
<proteinExistence type="predicted"/>
<evidence type="ECO:0000313" key="3">
    <source>
        <dbReference type="Proteomes" id="UP000236527"/>
    </source>
</evidence>
<gene>
    <name evidence="2" type="ORF">NCWK1_5318</name>
</gene>
<dbReference type="SUPFAM" id="SSF52980">
    <property type="entry name" value="Restriction endonuclease-like"/>
    <property type="match status" value="1"/>
</dbReference>
<feature type="domain" description="Putative restriction endonuclease" evidence="1">
    <location>
        <begin position="52"/>
        <end position="216"/>
    </location>
</feature>
<dbReference type="Pfam" id="PF05685">
    <property type="entry name" value="Uma2"/>
    <property type="match status" value="1"/>
</dbReference>
<dbReference type="InterPro" id="IPR008538">
    <property type="entry name" value="Uma2"/>
</dbReference>
<evidence type="ECO:0000313" key="2">
    <source>
        <dbReference type="EMBL" id="GBE95530.1"/>
    </source>
</evidence>
<dbReference type="PANTHER" id="PTHR35400:SF3">
    <property type="entry name" value="SLL1072 PROTEIN"/>
    <property type="match status" value="1"/>
</dbReference>
<dbReference type="CDD" id="cd06260">
    <property type="entry name" value="DUF820-like"/>
    <property type="match status" value="1"/>
</dbReference>
<protein>
    <recommendedName>
        <fullName evidence="1">Putative restriction endonuclease domain-containing protein</fullName>
    </recommendedName>
</protein>
<reference evidence="3" key="1">
    <citation type="journal article" date="2018" name="Genome Announc.">
        <title>Draft Genome Sequence of the Nitrogen-Fixing and Hormogonia-Inducing Cyanobacterium Nostoc cycadae Strain WK-1, Isolated from the Coralloid Roots of Cycas revoluta.</title>
        <authorList>
            <person name="Kanesaki Y."/>
            <person name="Hirose M."/>
            <person name="Hirose Y."/>
            <person name="Fujisawa T."/>
            <person name="Nakamura Y."/>
            <person name="Watanabe S."/>
            <person name="Matsunaga S."/>
            <person name="Uchida H."/>
            <person name="Murakami A."/>
        </authorList>
    </citation>
    <scope>NUCLEOTIDE SEQUENCE [LARGE SCALE GENOMIC DNA]</scope>
    <source>
        <strain evidence="3">WK-1</strain>
    </source>
</reference>
<evidence type="ECO:0000259" key="1">
    <source>
        <dbReference type="Pfam" id="PF05685"/>
    </source>
</evidence>
<name>A0A2H6LQP0_9NOSO</name>
<comment type="caution">
    <text evidence="2">The sequence shown here is derived from an EMBL/GenBank/DDBJ whole genome shotgun (WGS) entry which is preliminary data.</text>
</comment>
<dbReference type="PANTHER" id="PTHR35400">
    <property type="entry name" value="SLR1083 PROTEIN"/>
    <property type="match status" value="1"/>
</dbReference>
<accession>A0A2H6LQP0</accession>
<organism evidence="2 3">
    <name type="scientific">Nostoc cycadae WK-1</name>
    <dbReference type="NCBI Taxonomy" id="1861711"/>
    <lineage>
        <taxon>Bacteria</taxon>
        <taxon>Bacillati</taxon>
        <taxon>Cyanobacteriota</taxon>
        <taxon>Cyanophyceae</taxon>
        <taxon>Nostocales</taxon>
        <taxon>Nostocaceae</taxon>
        <taxon>Nostoc</taxon>
    </lineage>
</organism>
<dbReference type="InterPro" id="IPR011335">
    <property type="entry name" value="Restrct_endonuc-II-like"/>
</dbReference>
<dbReference type="Proteomes" id="UP000236527">
    <property type="component" value="Unassembled WGS sequence"/>
</dbReference>
<dbReference type="InterPro" id="IPR012296">
    <property type="entry name" value="Nuclease_put_TT1808"/>
</dbReference>